<keyword evidence="2" id="KW-1185">Reference proteome</keyword>
<dbReference type="EMBL" id="KN831781">
    <property type="protein sequence ID" value="KIM41118.1"/>
    <property type="molecule type" value="Genomic_DNA"/>
</dbReference>
<dbReference type="OrthoDB" id="3257543at2759"/>
<dbReference type="AlphaFoldDB" id="A0A0C2XU12"/>
<dbReference type="STRING" id="686832.A0A0C2XU12"/>
<evidence type="ECO:0008006" key="3">
    <source>
        <dbReference type="Google" id="ProtNLM"/>
    </source>
</evidence>
<organism evidence="1 2">
    <name type="scientific">Hebeloma cylindrosporum</name>
    <dbReference type="NCBI Taxonomy" id="76867"/>
    <lineage>
        <taxon>Eukaryota</taxon>
        <taxon>Fungi</taxon>
        <taxon>Dikarya</taxon>
        <taxon>Basidiomycota</taxon>
        <taxon>Agaricomycotina</taxon>
        <taxon>Agaricomycetes</taxon>
        <taxon>Agaricomycetidae</taxon>
        <taxon>Agaricales</taxon>
        <taxon>Agaricineae</taxon>
        <taxon>Hymenogastraceae</taxon>
        <taxon>Hebeloma</taxon>
    </lineage>
</organism>
<evidence type="ECO:0000313" key="1">
    <source>
        <dbReference type="EMBL" id="KIM41118.1"/>
    </source>
</evidence>
<gene>
    <name evidence="1" type="ORF">M413DRAFT_72362</name>
</gene>
<protein>
    <recommendedName>
        <fullName evidence="3">Retrotransposon Copia-like N-terminal domain-containing protein</fullName>
    </recommendedName>
</protein>
<evidence type="ECO:0000313" key="2">
    <source>
        <dbReference type="Proteomes" id="UP000053424"/>
    </source>
</evidence>
<dbReference type="Proteomes" id="UP000053424">
    <property type="component" value="Unassembled WGS sequence"/>
</dbReference>
<accession>A0A0C2XU12</accession>
<sequence length="223" mass="24493">MDDSTHHSSRSPLGKLGGSVKYSEWEKSMYGRLLATGTARIALGTEVAPTPDNTNAASTAASMAAVNLFNQRSDRAAGEIYLWLDEGNKTHVDAIRDDPAAMWAKLKDIHSKSAPNARFNSLSDLFNIRKKEDESLMDLATRAEGLMQRVKALRPIAPSSSPTSPSPGAYTLDTLDEELTIMAMIRALPREEYSSFISSLLLLTNLTKSTVLEAFRTEETQRQ</sequence>
<reference evidence="1 2" key="1">
    <citation type="submission" date="2014-04" db="EMBL/GenBank/DDBJ databases">
        <authorList>
            <consortium name="DOE Joint Genome Institute"/>
            <person name="Kuo A."/>
            <person name="Gay G."/>
            <person name="Dore J."/>
            <person name="Kohler A."/>
            <person name="Nagy L.G."/>
            <person name="Floudas D."/>
            <person name="Copeland A."/>
            <person name="Barry K.W."/>
            <person name="Cichocki N."/>
            <person name="Veneault-Fourrey C."/>
            <person name="LaButti K."/>
            <person name="Lindquist E.A."/>
            <person name="Lipzen A."/>
            <person name="Lundell T."/>
            <person name="Morin E."/>
            <person name="Murat C."/>
            <person name="Sun H."/>
            <person name="Tunlid A."/>
            <person name="Henrissat B."/>
            <person name="Grigoriev I.V."/>
            <person name="Hibbett D.S."/>
            <person name="Martin F."/>
            <person name="Nordberg H.P."/>
            <person name="Cantor M.N."/>
            <person name="Hua S.X."/>
        </authorList>
    </citation>
    <scope>NUCLEOTIDE SEQUENCE [LARGE SCALE GENOMIC DNA]</scope>
    <source>
        <strain evidence="2">h7</strain>
    </source>
</reference>
<name>A0A0C2XU12_HEBCY</name>
<dbReference type="HOGENOM" id="CLU_052380_3_0_1"/>
<reference evidence="2" key="2">
    <citation type="submission" date="2015-01" db="EMBL/GenBank/DDBJ databases">
        <title>Evolutionary Origins and Diversification of the Mycorrhizal Mutualists.</title>
        <authorList>
            <consortium name="DOE Joint Genome Institute"/>
            <consortium name="Mycorrhizal Genomics Consortium"/>
            <person name="Kohler A."/>
            <person name="Kuo A."/>
            <person name="Nagy L.G."/>
            <person name="Floudas D."/>
            <person name="Copeland A."/>
            <person name="Barry K.W."/>
            <person name="Cichocki N."/>
            <person name="Veneault-Fourrey C."/>
            <person name="LaButti K."/>
            <person name="Lindquist E.A."/>
            <person name="Lipzen A."/>
            <person name="Lundell T."/>
            <person name="Morin E."/>
            <person name="Murat C."/>
            <person name="Riley R."/>
            <person name="Ohm R."/>
            <person name="Sun H."/>
            <person name="Tunlid A."/>
            <person name="Henrissat B."/>
            <person name="Grigoriev I.V."/>
            <person name="Hibbett D.S."/>
            <person name="Martin F."/>
        </authorList>
    </citation>
    <scope>NUCLEOTIDE SEQUENCE [LARGE SCALE GENOMIC DNA]</scope>
    <source>
        <strain evidence="2">h7</strain>
    </source>
</reference>
<feature type="non-terminal residue" evidence="1">
    <location>
        <position position="223"/>
    </location>
</feature>
<proteinExistence type="predicted"/>
<dbReference type="Pfam" id="PF14223">
    <property type="entry name" value="Retrotran_gag_2"/>
    <property type="match status" value="1"/>
</dbReference>